<reference evidence="1" key="1">
    <citation type="submission" date="2020-08" db="EMBL/GenBank/DDBJ databases">
        <title>Multicomponent nature underlies the extraordinary mechanical properties of spider dragline silk.</title>
        <authorList>
            <person name="Kono N."/>
            <person name="Nakamura H."/>
            <person name="Mori M."/>
            <person name="Yoshida Y."/>
            <person name="Ohtoshi R."/>
            <person name="Malay A.D."/>
            <person name="Moran D.A.P."/>
            <person name="Tomita M."/>
            <person name="Numata K."/>
            <person name="Arakawa K."/>
        </authorList>
    </citation>
    <scope>NUCLEOTIDE SEQUENCE</scope>
</reference>
<dbReference type="EMBL" id="BMAV01009370">
    <property type="protein sequence ID" value="GFY53559.1"/>
    <property type="molecule type" value="Genomic_DNA"/>
</dbReference>
<evidence type="ECO:0000313" key="1">
    <source>
        <dbReference type="EMBL" id="GFY53559.1"/>
    </source>
</evidence>
<proteinExistence type="predicted"/>
<feature type="non-terminal residue" evidence="1">
    <location>
        <position position="42"/>
    </location>
</feature>
<dbReference type="Proteomes" id="UP000886998">
    <property type="component" value="Unassembled WGS sequence"/>
</dbReference>
<accession>A0A8X6XI23</accession>
<evidence type="ECO:0000313" key="2">
    <source>
        <dbReference type="Proteomes" id="UP000886998"/>
    </source>
</evidence>
<name>A0A8X6XI23_9ARAC</name>
<keyword evidence="2" id="KW-1185">Reference proteome</keyword>
<organism evidence="1 2">
    <name type="scientific">Trichonephila inaurata madagascariensis</name>
    <dbReference type="NCBI Taxonomy" id="2747483"/>
    <lineage>
        <taxon>Eukaryota</taxon>
        <taxon>Metazoa</taxon>
        <taxon>Ecdysozoa</taxon>
        <taxon>Arthropoda</taxon>
        <taxon>Chelicerata</taxon>
        <taxon>Arachnida</taxon>
        <taxon>Araneae</taxon>
        <taxon>Araneomorphae</taxon>
        <taxon>Entelegynae</taxon>
        <taxon>Araneoidea</taxon>
        <taxon>Nephilidae</taxon>
        <taxon>Trichonephila</taxon>
        <taxon>Trichonephila inaurata</taxon>
    </lineage>
</organism>
<comment type="caution">
    <text evidence="1">The sequence shown here is derived from an EMBL/GenBank/DDBJ whole genome shotgun (WGS) entry which is preliminary data.</text>
</comment>
<sequence>MRAHSFRENSLIVYFEEMVFFPLPLLEKREITAESVICFASP</sequence>
<protein>
    <submittedName>
        <fullName evidence="1">Uncharacterized protein</fullName>
    </submittedName>
</protein>
<gene>
    <name evidence="1" type="ORF">TNIN_444511</name>
</gene>
<dbReference type="AlphaFoldDB" id="A0A8X6XI23"/>